<reference evidence="2 3" key="1">
    <citation type="submission" date="2012-09" db="EMBL/GenBank/DDBJ databases">
        <title>Genome Sequence of alkane-degrading Bacterium Alcanivorax sp. 6-D-6.</title>
        <authorList>
            <person name="Lai Q."/>
            <person name="Shao Z."/>
        </authorList>
    </citation>
    <scope>NUCLEOTIDE SEQUENCE [LARGE SCALE GENOMIC DNA]</scope>
    <source>
        <strain evidence="2 3">6-D-6</strain>
    </source>
</reference>
<accession>A0ABQ6Y8J7</accession>
<dbReference type="SMART" id="SM00155">
    <property type="entry name" value="PLDc"/>
    <property type="match status" value="2"/>
</dbReference>
<dbReference type="InterPro" id="IPR001736">
    <property type="entry name" value="PLipase_D/transphosphatidylase"/>
</dbReference>
<dbReference type="PROSITE" id="PS50035">
    <property type="entry name" value="PLD"/>
    <property type="match status" value="2"/>
</dbReference>
<dbReference type="PANTHER" id="PTHR21248">
    <property type="entry name" value="CARDIOLIPIN SYNTHASE"/>
    <property type="match status" value="1"/>
</dbReference>
<protein>
    <submittedName>
        <fullName evidence="2">Phospholipase D</fullName>
    </submittedName>
</protein>
<evidence type="ECO:0000313" key="2">
    <source>
        <dbReference type="EMBL" id="KAF0805932.1"/>
    </source>
</evidence>
<comment type="caution">
    <text evidence="2">The sequence shown here is derived from an EMBL/GenBank/DDBJ whole genome shotgun (WGS) entry which is preliminary data.</text>
</comment>
<name>A0ABQ6Y8J7_9GAMM</name>
<gene>
    <name evidence="2" type="ORF">A6D6_01988</name>
</gene>
<dbReference type="CDD" id="cd09111">
    <property type="entry name" value="PLDc_ymdC_like_1"/>
    <property type="match status" value="1"/>
</dbReference>
<dbReference type="EMBL" id="AQPF01000012">
    <property type="protein sequence ID" value="KAF0805932.1"/>
    <property type="molecule type" value="Genomic_DNA"/>
</dbReference>
<feature type="domain" description="PLD phosphodiesterase" evidence="1">
    <location>
        <begin position="394"/>
        <end position="421"/>
    </location>
</feature>
<dbReference type="SUPFAM" id="SSF56024">
    <property type="entry name" value="Phospholipase D/nuclease"/>
    <property type="match status" value="2"/>
</dbReference>
<evidence type="ECO:0000313" key="3">
    <source>
        <dbReference type="Proteomes" id="UP000771797"/>
    </source>
</evidence>
<evidence type="ECO:0000259" key="1">
    <source>
        <dbReference type="PROSITE" id="PS50035"/>
    </source>
</evidence>
<organism evidence="2 3">
    <name type="scientific">Alcanivorax xiamenensis</name>
    <dbReference type="NCBI Taxonomy" id="1177156"/>
    <lineage>
        <taxon>Bacteria</taxon>
        <taxon>Pseudomonadati</taxon>
        <taxon>Pseudomonadota</taxon>
        <taxon>Gammaproteobacteria</taxon>
        <taxon>Oceanospirillales</taxon>
        <taxon>Alcanivoracaceae</taxon>
        <taxon>Alcanivorax</taxon>
    </lineage>
</organism>
<proteinExistence type="predicted"/>
<sequence length="503" mass="54969">MLLALTGCARLPSLDGRTDTVALPPEYARTSTMGKIVTPLAEAHPGKSGIHALADAREAFAARMLLADAAEHTLDIQYYIWHADITGTLLFEALHRAADRGVRVRLLLDDNNTVGLDEILSALDAHPNIEVRLFNPFVLRWPRALGFITDFSRANRRMHNKSFTVDNQVTVVGGRNVGDEYFGATDGPLFADLDVLAIGAVVNDVSVDFDRYWASRSSYPVDRILPDKSVPDLQALTASASRMEHTRKADIYIRALKQSELVTQLRNDNLPFEWADTRMVSDDPAKGLGEAAPEGLLMGQLSEIIGTPAASLELVSPYFVPTAAGVEAFAALAGSGVQIRVLTNSLEATDVSAVHAGYAKRRRDLLSAGIQLYEMRATAGGVERNKSAGPFGSSGSSLHAKTFAVDQQRVFVGSFNFDPRSANLNTELGFVIESPALAQAVDHVFETRVPEGAYQVKLDESGELYWLEKSAEGERVYHKEPGVGLVKRWGVWLLSWLPIEWLL</sequence>
<feature type="domain" description="PLD phosphodiesterase" evidence="1">
    <location>
        <begin position="154"/>
        <end position="181"/>
    </location>
</feature>
<keyword evidence="3" id="KW-1185">Reference proteome</keyword>
<dbReference type="PANTHER" id="PTHR21248:SF12">
    <property type="entry name" value="CARDIOLIPIN SYNTHASE C"/>
    <property type="match status" value="1"/>
</dbReference>
<dbReference type="Proteomes" id="UP000771797">
    <property type="component" value="Unassembled WGS sequence"/>
</dbReference>
<dbReference type="InterPro" id="IPR025202">
    <property type="entry name" value="PLD-like_dom"/>
</dbReference>
<dbReference type="Pfam" id="PF13091">
    <property type="entry name" value="PLDc_2"/>
    <property type="match status" value="2"/>
</dbReference>
<dbReference type="Gene3D" id="3.30.870.10">
    <property type="entry name" value="Endonuclease Chain A"/>
    <property type="match status" value="2"/>
</dbReference>
<dbReference type="CDD" id="cd09113">
    <property type="entry name" value="PLDc_ymdC_like_2"/>
    <property type="match status" value="1"/>
</dbReference>